<keyword evidence="1" id="KW-0479">Metal-binding</keyword>
<gene>
    <name evidence="5" type="ORF">IHV25_00515</name>
</gene>
<dbReference type="InterPro" id="IPR051158">
    <property type="entry name" value="Metallophosphoesterase_sf"/>
</dbReference>
<name>A0A8J6YWU6_9PROT</name>
<dbReference type="AlphaFoldDB" id="A0A8J6YWU6"/>
<evidence type="ECO:0000313" key="6">
    <source>
        <dbReference type="Proteomes" id="UP000631034"/>
    </source>
</evidence>
<feature type="domain" description="Calcineurin-like phosphoesterase" evidence="4">
    <location>
        <begin position="150"/>
        <end position="314"/>
    </location>
</feature>
<proteinExistence type="predicted"/>
<dbReference type="PANTHER" id="PTHR31302:SF31">
    <property type="entry name" value="PHOSPHODIESTERASE YAEI"/>
    <property type="match status" value="1"/>
</dbReference>
<accession>A0A8J6YWU6</accession>
<dbReference type="GO" id="GO:0016020">
    <property type="term" value="C:membrane"/>
    <property type="evidence" value="ECO:0007669"/>
    <property type="project" value="GOC"/>
</dbReference>
<comment type="caution">
    <text evidence="5">The sequence shown here is derived from an EMBL/GenBank/DDBJ whole genome shotgun (WGS) entry which is preliminary data.</text>
</comment>
<keyword evidence="3" id="KW-1133">Transmembrane helix</keyword>
<evidence type="ECO:0000256" key="1">
    <source>
        <dbReference type="ARBA" id="ARBA00022723"/>
    </source>
</evidence>
<dbReference type="Gene3D" id="3.60.21.10">
    <property type="match status" value="1"/>
</dbReference>
<evidence type="ECO:0000256" key="2">
    <source>
        <dbReference type="ARBA" id="ARBA00022801"/>
    </source>
</evidence>
<dbReference type="Pfam" id="PF00149">
    <property type="entry name" value="Metallophos"/>
    <property type="match status" value="1"/>
</dbReference>
<keyword evidence="3" id="KW-0812">Transmembrane</keyword>
<dbReference type="InterPro" id="IPR004843">
    <property type="entry name" value="Calcineurin-like_PHP"/>
</dbReference>
<feature type="transmembrane region" description="Helical" evidence="3">
    <location>
        <begin position="6"/>
        <end position="24"/>
    </location>
</feature>
<dbReference type="EMBL" id="JACZHT010000001">
    <property type="protein sequence ID" value="MBE1236143.1"/>
    <property type="molecule type" value="Genomic_DNA"/>
</dbReference>
<keyword evidence="6" id="KW-1185">Reference proteome</keyword>
<reference evidence="5" key="1">
    <citation type="submission" date="2020-10" db="EMBL/GenBank/DDBJ databases">
        <title>Genome sequence of the unusual species of purple photosynthetic bacteria, Phaeovibrio sulfidiphilus DSM 23193, type strain.</title>
        <authorList>
            <person name="Kyndt J.A."/>
            <person name="Meyer T.E."/>
        </authorList>
    </citation>
    <scope>NUCLEOTIDE SEQUENCE</scope>
    <source>
        <strain evidence="5">DSM 23193</strain>
    </source>
</reference>
<evidence type="ECO:0000256" key="3">
    <source>
        <dbReference type="SAM" id="Phobius"/>
    </source>
</evidence>
<dbReference type="RefSeq" id="WP_192533023.1">
    <property type="nucleotide sequence ID" value="NZ_JACZHT010000001.1"/>
</dbReference>
<keyword evidence="3" id="KW-0472">Membrane</keyword>
<protein>
    <submittedName>
        <fullName evidence="5">Metallophosphoesterase</fullName>
    </submittedName>
</protein>
<dbReference type="Proteomes" id="UP000631034">
    <property type="component" value="Unassembled WGS sequence"/>
</dbReference>
<dbReference type="GO" id="GO:0009245">
    <property type="term" value="P:lipid A biosynthetic process"/>
    <property type="evidence" value="ECO:0007669"/>
    <property type="project" value="TreeGrafter"/>
</dbReference>
<sequence length="388" mass="42863">MIPIFILVSTGVFLAIHAYILASLTRLFGRGRWQIVAVCFFLLMISIWVFRHDWQQTSAPDWLVLAAFVWFGVAIITAGCFFVADVLGLLWAGCVRLGLTSVRPRNLALHALALVAGLALSVQALFEAQNVQPRYVTIEAPNLAPADRPFRLVVASDVHLSRILGAGFLEKILAITDKARGDVFLSLGDLVDTDMTSRHTEAWMLSDLWTPYGSYGVPGNHEYYVDFQNALDFHNRANIQLVYGQLKRVGPIWLAGLDDPAGGHWTKKAQTLAAEIQQLRAEDPKAFVVLLSHRPRVPDPLFGLSDLQLSGHTHGGQIWPARYLALMANGHVPNGLTEVDSPDDGSRHHVYVSQGTGTWGPPMRFLAPPEVTVIDIVPPRRTRKADTD</sequence>
<evidence type="ECO:0000259" key="4">
    <source>
        <dbReference type="Pfam" id="PF00149"/>
    </source>
</evidence>
<dbReference type="SUPFAM" id="SSF56300">
    <property type="entry name" value="Metallo-dependent phosphatases"/>
    <property type="match status" value="1"/>
</dbReference>
<evidence type="ECO:0000313" key="5">
    <source>
        <dbReference type="EMBL" id="MBE1236143.1"/>
    </source>
</evidence>
<organism evidence="5 6">
    <name type="scientific">Phaeovibrio sulfidiphilus</name>
    <dbReference type="NCBI Taxonomy" id="1220600"/>
    <lineage>
        <taxon>Bacteria</taxon>
        <taxon>Pseudomonadati</taxon>
        <taxon>Pseudomonadota</taxon>
        <taxon>Alphaproteobacteria</taxon>
        <taxon>Rhodospirillales</taxon>
        <taxon>Rhodospirillaceae</taxon>
        <taxon>Phaeovibrio</taxon>
    </lineage>
</organism>
<feature type="transmembrane region" description="Helical" evidence="3">
    <location>
        <begin position="107"/>
        <end position="126"/>
    </location>
</feature>
<dbReference type="InterPro" id="IPR029052">
    <property type="entry name" value="Metallo-depent_PP-like"/>
</dbReference>
<dbReference type="GO" id="GO:0008758">
    <property type="term" value="F:UDP-2,3-diacylglucosamine hydrolase activity"/>
    <property type="evidence" value="ECO:0007669"/>
    <property type="project" value="TreeGrafter"/>
</dbReference>
<feature type="transmembrane region" description="Helical" evidence="3">
    <location>
        <begin position="62"/>
        <end position="95"/>
    </location>
</feature>
<feature type="transmembrane region" description="Helical" evidence="3">
    <location>
        <begin position="31"/>
        <end position="50"/>
    </location>
</feature>
<keyword evidence="2" id="KW-0378">Hydrolase</keyword>
<dbReference type="GO" id="GO:0046872">
    <property type="term" value="F:metal ion binding"/>
    <property type="evidence" value="ECO:0007669"/>
    <property type="project" value="UniProtKB-KW"/>
</dbReference>
<dbReference type="PANTHER" id="PTHR31302">
    <property type="entry name" value="TRANSMEMBRANE PROTEIN WITH METALLOPHOSPHOESTERASE DOMAIN-RELATED"/>
    <property type="match status" value="1"/>
</dbReference>